<evidence type="ECO:0000256" key="1">
    <source>
        <dbReference type="ARBA" id="ARBA00022741"/>
    </source>
</evidence>
<dbReference type="PROSITE" id="PS50112">
    <property type="entry name" value="PAS"/>
    <property type="match status" value="1"/>
</dbReference>
<comment type="caution">
    <text evidence="7">The sequence shown here is derived from an EMBL/GenBank/DDBJ whole genome shotgun (WGS) entry which is preliminary data.</text>
</comment>
<evidence type="ECO:0000313" key="7">
    <source>
        <dbReference type="EMBL" id="ROR23434.1"/>
    </source>
</evidence>
<dbReference type="GO" id="GO:0005524">
    <property type="term" value="F:ATP binding"/>
    <property type="evidence" value="ECO:0007669"/>
    <property type="project" value="UniProtKB-KW"/>
</dbReference>
<dbReference type="PANTHER" id="PTHR32071">
    <property type="entry name" value="TRANSCRIPTIONAL REGULATORY PROTEIN"/>
    <property type="match status" value="1"/>
</dbReference>
<dbReference type="SUPFAM" id="SSF55785">
    <property type="entry name" value="PYP-like sensor domain (PAS domain)"/>
    <property type="match status" value="1"/>
</dbReference>
<evidence type="ECO:0000259" key="6">
    <source>
        <dbReference type="PROSITE" id="PS50112"/>
    </source>
</evidence>
<dbReference type="RefSeq" id="WP_123610731.1">
    <property type="nucleotide sequence ID" value="NZ_RJVG01000014.1"/>
</dbReference>
<keyword evidence="1" id="KW-0547">Nucleotide-binding</keyword>
<organism evidence="7 8">
    <name type="scientific">Mobilisporobacter senegalensis</name>
    <dbReference type="NCBI Taxonomy" id="1329262"/>
    <lineage>
        <taxon>Bacteria</taxon>
        <taxon>Bacillati</taxon>
        <taxon>Bacillota</taxon>
        <taxon>Clostridia</taxon>
        <taxon>Lachnospirales</taxon>
        <taxon>Lachnospiraceae</taxon>
        <taxon>Mobilisporobacter</taxon>
    </lineage>
</organism>
<feature type="domain" description="PAS" evidence="6">
    <location>
        <begin position="196"/>
        <end position="273"/>
    </location>
</feature>
<dbReference type="OrthoDB" id="9764280at2"/>
<protein>
    <submittedName>
        <fullName evidence="7">PAS domain S-box-containing protein</fullName>
    </submittedName>
</protein>
<dbReference type="AlphaFoldDB" id="A0A3N1X9J4"/>
<evidence type="ECO:0000256" key="3">
    <source>
        <dbReference type="ARBA" id="ARBA00023015"/>
    </source>
</evidence>
<keyword evidence="8" id="KW-1185">Reference proteome</keyword>
<dbReference type="InterPro" id="IPR010524">
    <property type="entry name" value="Sig_transdc_resp-reg_PrpR_N"/>
</dbReference>
<dbReference type="InterPro" id="IPR002078">
    <property type="entry name" value="Sigma_54_int"/>
</dbReference>
<dbReference type="PRINTS" id="PR01590">
    <property type="entry name" value="HTHFIS"/>
</dbReference>
<keyword evidence="4" id="KW-0804">Transcription</keyword>
<dbReference type="Pfam" id="PF25601">
    <property type="entry name" value="AAA_lid_14"/>
    <property type="match status" value="1"/>
</dbReference>
<keyword evidence="3" id="KW-0805">Transcription regulation</keyword>
<dbReference type="Pfam" id="PF06506">
    <property type="entry name" value="PrpR_N"/>
    <property type="match status" value="1"/>
</dbReference>
<dbReference type="PANTHER" id="PTHR32071:SF57">
    <property type="entry name" value="C4-DICARBOXYLATE TRANSPORT TRANSCRIPTIONAL REGULATORY PROTEIN DCTD"/>
    <property type="match status" value="1"/>
</dbReference>
<dbReference type="Gene3D" id="3.40.50.300">
    <property type="entry name" value="P-loop containing nucleotide triphosphate hydrolases"/>
    <property type="match status" value="1"/>
</dbReference>
<dbReference type="Pfam" id="PF13426">
    <property type="entry name" value="PAS_9"/>
    <property type="match status" value="1"/>
</dbReference>
<sequence length="630" mass="72383">MSGIVIFVPQEKMLRDVERLLEKEDYEIDEVKYVHTSNIVNEAYRVVSNGASIIIARGIQAQIIKRFTKIPVVEITLTGQEISLLIVEAKKRIKTSKPKIGIVGMKNMFCDMTYFGQIFDVDLQCFLAEKDQDFHQIIGHAVDANLDLIIGGDMACLEAEMAQIQCMFLSSTEDSIKVAIETANRMKYAQEVEKRNNANIEVLTEYSFNGIIKLNLSGQIVMMNPVMEELLGINKNDVMDRYIWDILTDIEHQKVENVLLNTREDYSTLIQQNNQSLSITLIPIKVNDVIEGAILYCHRLSGAARIGNDKLQEMYLKGYVAKNRFEDLELASIQMEEVILLAKVFSQSNNPVLIEGDTGTEKDILAACIHNNSIRKTGPFITVNCGGLSEAEQAKMLFGTEKDFQGALITGRRGTVYIQEIEQLSYHNQVLLFQTIMKKALIQEGAEKITMLDVRLIVSSTDDLAFKIKENKFRADLYYCLSGLYLYIPPLAERKEDIEMYATKYIKEYMQRYSRYYILSDEGKKMIKTFSWNGNLIQLESFCERLILTTKQRKLDEHIIRRLLNQMYTNVKKKENFSELEEIQDPRAIPIIKALDKYSGNRLKAADELKISTTTLWRYIKKYGIEKKYK</sequence>
<proteinExistence type="predicted"/>
<dbReference type="CDD" id="cd00130">
    <property type="entry name" value="PAS"/>
    <property type="match status" value="1"/>
</dbReference>
<evidence type="ECO:0000313" key="8">
    <source>
        <dbReference type="Proteomes" id="UP000273083"/>
    </source>
</evidence>
<dbReference type="CDD" id="cd00009">
    <property type="entry name" value="AAA"/>
    <property type="match status" value="1"/>
</dbReference>
<name>A0A3N1X9J4_9FIRM</name>
<dbReference type="NCBIfam" id="TIGR00229">
    <property type="entry name" value="sensory_box"/>
    <property type="match status" value="1"/>
</dbReference>
<dbReference type="SUPFAM" id="SSF52540">
    <property type="entry name" value="P-loop containing nucleoside triphosphate hydrolases"/>
    <property type="match status" value="1"/>
</dbReference>
<dbReference type="SMART" id="SM00091">
    <property type="entry name" value="PAS"/>
    <property type="match status" value="1"/>
</dbReference>
<dbReference type="Gene3D" id="1.10.8.60">
    <property type="match status" value="1"/>
</dbReference>
<accession>A0A3N1X9J4</accession>
<dbReference type="Pfam" id="PF00158">
    <property type="entry name" value="Sigma54_activat"/>
    <property type="match status" value="1"/>
</dbReference>
<dbReference type="InterPro" id="IPR000014">
    <property type="entry name" value="PAS"/>
</dbReference>
<dbReference type="Proteomes" id="UP000273083">
    <property type="component" value="Unassembled WGS sequence"/>
</dbReference>
<dbReference type="InterPro" id="IPR035965">
    <property type="entry name" value="PAS-like_dom_sf"/>
</dbReference>
<dbReference type="SUPFAM" id="SSF46689">
    <property type="entry name" value="Homeodomain-like"/>
    <property type="match status" value="1"/>
</dbReference>
<feature type="domain" description="Sigma-54 factor interaction" evidence="5">
    <location>
        <begin position="328"/>
        <end position="548"/>
    </location>
</feature>
<dbReference type="Gene3D" id="3.40.50.2300">
    <property type="match status" value="1"/>
</dbReference>
<evidence type="ECO:0000256" key="2">
    <source>
        <dbReference type="ARBA" id="ARBA00022840"/>
    </source>
</evidence>
<dbReference type="Gene3D" id="3.30.450.20">
    <property type="entry name" value="PAS domain"/>
    <property type="match status" value="1"/>
</dbReference>
<evidence type="ECO:0000256" key="4">
    <source>
        <dbReference type="ARBA" id="ARBA00023163"/>
    </source>
</evidence>
<reference evidence="7 8" key="1">
    <citation type="submission" date="2018-11" db="EMBL/GenBank/DDBJ databases">
        <title>Genomic Encyclopedia of Type Strains, Phase IV (KMG-IV): sequencing the most valuable type-strain genomes for metagenomic binning, comparative biology and taxonomic classification.</title>
        <authorList>
            <person name="Goeker M."/>
        </authorList>
    </citation>
    <scope>NUCLEOTIDE SEQUENCE [LARGE SCALE GENOMIC DNA]</scope>
    <source>
        <strain evidence="7 8">DSM 26537</strain>
    </source>
</reference>
<dbReference type="Gene3D" id="1.10.10.60">
    <property type="entry name" value="Homeodomain-like"/>
    <property type="match status" value="1"/>
</dbReference>
<dbReference type="GO" id="GO:0000156">
    <property type="term" value="F:phosphorelay response regulator activity"/>
    <property type="evidence" value="ECO:0007669"/>
    <property type="project" value="InterPro"/>
</dbReference>
<dbReference type="SUPFAM" id="SSF159800">
    <property type="entry name" value="PrpR receptor domain-like"/>
    <property type="match status" value="1"/>
</dbReference>
<gene>
    <name evidence="7" type="ORF">EDD66_11441</name>
</gene>
<keyword evidence="2" id="KW-0067">ATP-binding</keyword>
<dbReference type="InterPro" id="IPR027417">
    <property type="entry name" value="P-loop_NTPase"/>
</dbReference>
<dbReference type="EMBL" id="RJVG01000014">
    <property type="protein sequence ID" value="ROR23434.1"/>
    <property type="molecule type" value="Genomic_DNA"/>
</dbReference>
<dbReference type="Gene3D" id="3.40.50.10660">
    <property type="entry name" value="PrpR receptor domain-like"/>
    <property type="match status" value="1"/>
</dbReference>
<dbReference type="GO" id="GO:0043565">
    <property type="term" value="F:sequence-specific DNA binding"/>
    <property type="evidence" value="ECO:0007669"/>
    <property type="project" value="InterPro"/>
</dbReference>
<dbReference type="Pfam" id="PF02954">
    <property type="entry name" value="HTH_8"/>
    <property type="match status" value="1"/>
</dbReference>
<dbReference type="GO" id="GO:0006355">
    <property type="term" value="P:regulation of DNA-templated transcription"/>
    <property type="evidence" value="ECO:0007669"/>
    <property type="project" value="InterPro"/>
</dbReference>
<dbReference type="InterPro" id="IPR058031">
    <property type="entry name" value="AAA_lid_NorR"/>
</dbReference>
<dbReference type="InterPro" id="IPR009057">
    <property type="entry name" value="Homeodomain-like_sf"/>
</dbReference>
<evidence type="ECO:0000259" key="5">
    <source>
        <dbReference type="PROSITE" id="PS50045"/>
    </source>
</evidence>
<dbReference type="PROSITE" id="PS50045">
    <property type="entry name" value="SIGMA54_INTERACT_4"/>
    <property type="match status" value="1"/>
</dbReference>
<dbReference type="InterPro" id="IPR002197">
    <property type="entry name" value="HTH_Fis"/>
</dbReference>